<organism evidence="1 2">
    <name type="scientific">Dreissena polymorpha</name>
    <name type="common">Zebra mussel</name>
    <name type="synonym">Mytilus polymorpha</name>
    <dbReference type="NCBI Taxonomy" id="45954"/>
    <lineage>
        <taxon>Eukaryota</taxon>
        <taxon>Metazoa</taxon>
        <taxon>Spiralia</taxon>
        <taxon>Lophotrochozoa</taxon>
        <taxon>Mollusca</taxon>
        <taxon>Bivalvia</taxon>
        <taxon>Autobranchia</taxon>
        <taxon>Heteroconchia</taxon>
        <taxon>Euheterodonta</taxon>
        <taxon>Imparidentia</taxon>
        <taxon>Neoheterodontei</taxon>
        <taxon>Myida</taxon>
        <taxon>Dreissenoidea</taxon>
        <taxon>Dreissenidae</taxon>
        <taxon>Dreissena</taxon>
    </lineage>
</organism>
<evidence type="ECO:0000313" key="2">
    <source>
        <dbReference type="Proteomes" id="UP000828390"/>
    </source>
</evidence>
<dbReference type="Proteomes" id="UP000828390">
    <property type="component" value="Unassembled WGS sequence"/>
</dbReference>
<evidence type="ECO:0000313" key="1">
    <source>
        <dbReference type="EMBL" id="KAH3881766.1"/>
    </source>
</evidence>
<comment type="caution">
    <text evidence="1">The sequence shown here is derived from an EMBL/GenBank/DDBJ whole genome shotgun (WGS) entry which is preliminary data.</text>
</comment>
<accession>A0A9D4MSP2</accession>
<sequence>RDLYKQRDSLLNEPKNKLTRCYAKRKPDLRPNGTLRDDANFYSRHFDRETVTKRSIGTNRLVSGCRDKELKSWTAPPRSGRLACMPSVANKEVFIAKCAEKKQKRVSCSLDEKFDTAKENVMTPAKLGRKNPGHFHIKNF</sequence>
<protein>
    <submittedName>
        <fullName evidence="1">Uncharacterized protein</fullName>
    </submittedName>
</protein>
<proteinExistence type="predicted"/>
<keyword evidence="2" id="KW-1185">Reference proteome</keyword>
<dbReference type="EMBL" id="JAIWYP010000001">
    <property type="protein sequence ID" value="KAH3881766.1"/>
    <property type="molecule type" value="Genomic_DNA"/>
</dbReference>
<reference evidence="1" key="1">
    <citation type="journal article" date="2019" name="bioRxiv">
        <title>The Genome of the Zebra Mussel, Dreissena polymorpha: A Resource for Invasive Species Research.</title>
        <authorList>
            <person name="McCartney M.A."/>
            <person name="Auch B."/>
            <person name="Kono T."/>
            <person name="Mallez S."/>
            <person name="Zhang Y."/>
            <person name="Obille A."/>
            <person name="Becker A."/>
            <person name="Abrahante J.E."/>
            <person name="Garbe J."/>
            <person name="Badalamenti J.P."/>
            <person name="Herman A."/>
            <person name="Mangelson H."/>
            <person name="Liachko I."/>
            <person name="Sullivan S."/>
            <person name="Sone E.D."/>
            <person name="Koren S."/>
            <person name="Silverstein K.A.T."/>
            <person name="Beckman K.B."/>
            <person name="Gohl D.M."/>
        </authorList>
    </citation>
    <scope>NUCLEOTIDE SEQUENCE</scope>
    <source>
        <strain evidence="1">Duluth1</strain>
        <tissue evidence="1">Whole animal</tissue>
    </source>
</reference>
<gene>
    <name evidence="1" type="ORF">DPMN_005693</name>
</gene>
<reference evidence="1" key="2">
    <citation type="submission" date="2020-11" db="EMBL/GenBank/DDBJ databases">
        <authorList>
            <person name="McCartney M.A."/>
            <person name="Auch B."/>
            <person name="Kono T."/>
            <person name="Mallez S."/>
            <person name="Becker A."/>
            <person name="Gohl D.M."/>
            <person name="Silverstein K.A.T."/>
            <person name="Koren S."/>
            <person name="Bechman K.B."/>
            <person name="Herman A."/>
            <person name="Abrahante J.E."/>
            <person name="Garbe J."/>
        </authorList>
    </citation>
    <scope>NUCLEOTIDE SEQUENCE</scope>
    <source>
        <strain evidence="1">Duluth1</strain>
        <tissue evidence="1">Whole animal</tissue>
    </source>
</reference>
<feature type="non-terminal residue" evidence="1">
    <location>
        <position position="1"/>
    </location>
</feature>
<dbReference type="AlphaFoldDB" id="A0A9D4MSP2"/>
<name>A0A9D4MSP2_DREPO</name>